<dbReference type="OrthoDB" id="6161911at2759"/>
<accession>A0A811UKF4</accession>
<gene>
    <name evidence="1" type="ORF">CCAP1982_LOCUS6801</name>
</gene>
<reference evidence="1" key="1">
    <citation type="submission" date="2020-11" db="EMBL/GenBank/DDBJ databases">
        <authorList>
            <person name="Whitehead M."/>
        </authorList>
    </citation>
    <scope>NUCLEOTIDE SEQUENCE</scope>
    <source>
        <strain evidence="1">EGII</strain>
    </source>
</reference>
<dbReference type="GO" id="GO:0005739">
    <property type="term" value="C:mitochondrion"/>
    <property type="evidence" value="ECO:0007669"/>
    <property type="project" value="InterPro"/>
</dbReference>
<dbReference type="Pfam" id="PF15880">
    <property type="entry name" value="NDUFV3"/>
    <property type="match status" value="1"/>
</dbReference>
<sequence length="145" mass="16482">MLLGASKITNITKSVVRNLPLNPNQLKRYIADKCCPTQAPKKTKDTAADSTKNDAFTPPDFLPITAYRPLDDPKEVFGPGAHKCKEYKNPEYFACHRFSFYELQTATLELAKNLKGGLLYEAEESDEDKKRKKNAWVTMVKLRLQ</sequence>
<dbReference type="InterPro" id="IPR026193">
    <property type="entry name" value="NDUFV3"/>
</dbReference>
<dbReference type="EMBL" id="CAJHJT010000012">
    <property type="protein sequence ID" value="CAD6998185.1"/>
    <property type="molecule type" value="Genomic_DNA"/>
</dbReference>
<protein>
    <submittedName>
        <fullName evidence="1">(Mediterranean fruit fly) hypothetical protein</fullName>
    </submittedName>
</protein>
<keyword evidence="2" id="KW-1185">Reference proteome</keyword>
<dbReference type="AlphaFoldDB" id="A0A811UKF4"/>
<dbReference type="GO" id="GO:0045271">
    <property type="term" value="C:respiratory chain complex I"/>
    <property type="evidence" value="ECO:0007669"/>
    <property type="project" value="InterPro"/>
</dbReference>
<dbReference type="Proteomes" id="UP000606786">
    <property type="component" value="Unassembled WGS sequence"/>
</dbReference>
<organism evidence="1 2">
    <name type="scientific">Ceratitis capitata</name>
    <name type="common">Mediterranean fruit fly</name>
    <name type="synonym">Tephritis capitata</name>
    <dbReference type="NCBI Taxonomy" id="7213"/>
    <lineage>
        <taxon>Eukaryota</taxon>
        <taxon>Metazoa</taxon>
        <taxon>Ecdysozoa</taxon>
        <taxon>Arthropoda</taxon>
        <taxon>Hexapoda</taxon>
        <taxon>Insecta</taxon>
        <taxon>Pterygota</taxon>
        <taxon>Neoptera</taxon>
        <taxon>Endopterygota</taxon>
        <taxon>Diptera</taxon>
        <taxon>Brachycera</taxon>
        <taxon>Muscomorpha</taxon>
        <taxon>Tephritoidea</taxon>
        <taxon>Tephritidae</taxon>
        <taxon>Ceratitis</taxon>
        <taxon>Ceratitis</taxon>
    </lineage>
</organism>
<name>A0A811UKF4_CERCA</name>
<proteinExistence type="predicted"/>
<evidence type="ECO:0000313" key="2">
    <source>
        <dbReference type="Proteomes" id="UP000606786"/>
    </source>
</evidence>
<evidence type="ECO:0000313" key="1">
    <source>
        <dbReference type="EMBL" id="CAD6998185.1"/>
    </source>
</evidence>
<comment type="caution">
    <text evidence="1">The sequence shown here is derived from an EMBL/GenBank/DDBJ whole genome shotgun (WGS) entry which is preliminary data.</text>
</comment>